<dbReference type="InParanoid" id="A0A0G4FY13"/>
<dbReference type="AlphaFoldDB" id="A0A0G4FY13"/>
<keyword evidence="1" id="KW-0812">Transmembrane</keyword>
<keyword evidence="3" id="KW-1185">Reference proteome</keyword>
<proteinExistence type="predicted"/>
<dbReference type="VEuPathDB" id="CryptoDB:Vbra_16435"/>
<dbReference type="OMA" id="YHQHAIT"/>
<evidence type="ECO:0000256" key="1">
    <source>
        <dbReference type="SAM" id="Phobius"/>
    </source>
</evidence>
<reference evidence="2 3" key="1">
    <citation type="submission" date="2014-11" db="EMBL/GenBank/DDBJ databases">
        <authorList>
            <person name="Zhu J."/>
            <person name="Qi W."/>
            <person name="Song R."/>
        </authorList>
    </citation>
    <scope>NUCLEOTIDE SEQUENCE [LARGE SCALE GENOMIC DNA]</scope>
</reference>
<sequence length="226" mass="24983">MTSKSILRLEHLENGMPLLYHQHAITHVAIRRDKKLPSQLVYPDGNMSIGFPPTSLRGLFSTVRAGTTESEEERQQRLQQGTVVVYASETERAVIQPILERLAFYWFLCLAIQAIGIIVALAGGSLVPFNPPTGAAASPGQLSWAVQTLYSFMLGVHLLPLVGYFWRFADFLAVYNALNVVLFLLGFALTLNSLLAVIILLSTAGLRVIGSHVKFFAMPHCFTVKR</sequence>
<organism evidence="2 3">
    <name type="scientific">Vitrella brassicaformis (strain CCMP3155)</name>
    <dbReference type="NCBI Taxonomy" id="1169540"/>
    <lineage>
        <taxon>Eukaryota</taxon>
        <taxon>Sar</taxon>
        <taxon>Alveolata</taxon>
        <taxon>Colpodellida</taxon>
        <taxon>Vitrellaceae</taxon>
        <taxon>Vitrella</taxon>
    </lineage>
</organism>
<keyword evidence="1" id="KW-1133">Transmembrane helix</keyword>
<accession>A0A0G4FY13</accession>
<evidence type="ECO:0000313" key="2">
    <source>
        <dbReference type="EMBL" id="CEM20316.1"/>
    </source>
</evidence>
<dbReference type="Proteomes" id="UP000041254">
    <property type="component" value="Unassembled WGS sequence"/>
</dbReference>
<feature type="transmembrane region" description="Helical" evidence="1">
    <location>
        <begin position="178"/>
        <end position="201"/>
    </location>
</feature>
<name>A0A0G4FY13_VITBC</name>
<dbReference type="PhylomeDB" id="A0A0G4FY13"/>
<feature type="transmembrane region" description="Helical" evidence="1">
    <location>
        <begin position="102"/>
        <end position="124"/>
    </location>
</feature>
<dbReference type="EMBL" id="CDMY01000524">
    <property type="protein sequence ID" value="CEM20316.1"/>
    <property type="molecule type" value="Genomic_DNA"/>
</dbReference>
<evidence type="ECO:0000313" key="3">
    <source>
        <dbReference type="Proteomes" id="UP000041254"/>
    </source>
</evidence>
<protein>
    <submittedName>
        <fullName evidence="2">Uncharacterized protein</fullName>
    </submittedName>
</protein>
<gene>
    <name evidence="2" type="ORF">Vbra_16435</name>
</gene>
<feature type="transmembrane region" description="Helical" evidence="1">
    <location>
        <begin position="144"/>
        <end position="166"/>
    </location>
</feature>
<keyword evidence="1" id="KW-0472">Membrane</keyword>